<sequence length="402" mass="42395">MLNRNNKKERTAIEDLIKAKVFVNPARLEELERLREELWRPDAVLPESPCTLLCLNLSQPVEDALRELSSFVLQVEHVSPDPANKEDRKRFVKLFAAKRLQKGGVSAIVHELSSMDEELTLFDRRVIALSVLNKLPVICVATAAPDALAAASAATGHTWPVFFAPHPEDSRSLCEWLVEQLPRVRALAAAIEADLQARVAPFAKVNAPWHFLSRASVALVPFGVMTVNFLGIVRLMANLLQVVGMRGDTSANKALSMLGAQNAALVIAVDSLVSGDSKPAAAAGAKARWWHRKASAPAGALGGTCAAAEAEASAVGGDDGGEGSISSSSGGSGDEEEDGQAALVAAVARDERMGLDEATRMALMDFLSLPDAEVYGGGSEEPVTVAATPAMVGPAAPVSAEP</sequence>
<protein>
    <submittedName>
        <fullName evidence="3">Uncharacterized protein</fullName>
    </submittedName>
</protein>
<evidence type="ECO:0000313" key="4">
    <source>
        <dbReference type="Proteomes" id="UP000236333"/>
    </source>
</evidence>
<evidence type="ECO:0000256" key="2">
    <source>
        <dbReference type="SAM" id="Phobius"/>
    </source>
</evidence>
<feature type="transmembrane region" description="Helical" evidence="2">
    <location>
        <begin position="217"/>
        <end position="237"/>
    </location>
</feature>
<evidence type="ECO:0000256" key="1">
    <source>
        <dbReference type="SAM" id="MobiDB-lite"/>
    </source>
</evidence>
<dbReference type="AlphaFoldDB" id="A0A2J8ACM4"/>
<dbReference type="OrthoDB" id="544514at2759"/>
<organism evidence="3 4">
    <name type="scientific">Tetrabaena socialis</name>
    <dbReference type="NCBI Taxonomy" id="47790"/>
    <lineage>
        <taxon>Eukaryota</taxon>
        <taxon>Viridiplantae</taxon>
        <taxon>Chlorophyta</taxon>
        <taxon>core chlorophytes</taxon>
        <taxon>Chlorophyceae</taxon>
        <taxon>CS clade</taxon>
        <taxon>Chlamydomonadales</taxon>
        <taxon>Tetrabaenaceae</taxon>
        <taxon>Tetrabaena</taxon>
    </lineage>
</organism>
<reference evidence="3 4" key="1">
    <citation type="journal article" date="2017" name="Mol. Biol. Evol.">
        <title>The 4-celled Tetrabaena socialis nuclear genome reveals the essential components for genetic control of cell number at the origin of multicellularity in the volvocine lineage.</title>
        <authorList>
            <person name="Featherston J."/>
            <person name="Arakaki Y."/>
            <person name="Hanschen E.R."/>
            <person name="Ferris P.J."/>
            <person name="Michod R.E."/>
            <person name="Olson B.J.S.C."/>
            <person name="Nozaki H."/>
            <person name="Durand P.M."/>
        </authorList>
    </citation>
    <scope>NUCLEOTIDE SEQUENCE [LARGE SCALE GENOMIC DNA]</scope>
    <source>
        <strain evidence="3 4">NIES-571</strain>
    </source>
</reference>
<name>A0A2J8ACM4_9CHLO</name>
<keyword evidence="2" id="KW-0812">Transmembrane</keyword>
<proteinExistence type="predicted"/>
<keyword evidence="4" id="KW-1185">Reference proteome</keyword>
<keyword evidence="2" id="KW-0472">Membrane</keyword>
<feature type="region of interest" description="Disordered" evidence="1">
    <location>
        <begin position="312"/>
        <end position="340"/>
    </location>
</feature>
<gene>
    <name evidence="3" type="ORF">TSOC_003013</name>
</gene>
<dbReference type="EMBL" id="PGGS01000061">
    <property type="protein sequence ID" value="PNH10274.1"/>
    <property type="molecule type" value="Genomic_DNA"/>
</dbReference>
<accession>A0A2J8ACM4</accession>
<dbReference type="Proteomes" id="UP000236333">
    <property type="component" value="Unassembled WGS sequence"/>
</dbReference>
<evidence type="ECO:0000313" key="3">
    <source>
        <dbReference type="EMBL" id="PNH10274.1"/>
    </source>
</evidence>
<keyword evidence="2" id="KW-1133">Transmembrane helix</keyword>
<comment type="caution">
    <text evidence="3">The sequence shown here is derived from an EMBL/GenBank/DDBJ whole genome shotgun (WGS) entry which is preliminary data.</text>
</comment>